<gene>
    <name evidence="1" type="ORF">Aam_149_014</name>
</gene>
<comment type="caution">
    <text evidence="1">The sequence shown here is derived from an EMBL/GenBank/DDBJ whole genome shotgun (WGS) entry which is preliminary data.</text>
</comment>
<dbReference type="SUPFAM" id="SSF53335">
    <property type="entry name" value="S-adenosyl-L-methionine-dependent methyltransferases"/>
    <property type="match status" value="1"/>
</dbReference>
<dbReference type="InterPro" id="IPR029063">
    <property type="entry name" value="SAM-dependent_MTases_sf"/>
</dbReference>
<dbReference type="Gene3D" id="3.40.50.150">
    <property type="entry name" value="Vaccinia Virus protein VP39"/>
    <property type="match status" value="1"/>
</dbReference>
<protein>
    <recommendedName>
        <fullName evidence="3">Methyltransferase</fullName>
    </recommendedName>
</protein>
<dbReference type="OrthoDB" id="1853779at2"/>
<dbReference type="Proteomes" id="UP000032668">
    <property type="component" value="Unassembled WGS sequence"/>
</dbReference>
<proteinExistence type="predicted"/>
<dbReference type="PANTHER" id="PTHR43861">
    <property type="entry name" value="TRANS-ACONITATE 2-METHYLTRANSFERASE-RELATED"/>
    <property type="match status" value="1"/>
</dbReference>
<evidence type="ECO:0008006" key="3">
    <source>
        <dbReference type="Google" id="ProtNLM"/>
    </source>
</evidence>
<evidence type="ECO:0000313" key="1">
    <source>
        <dbReference type="EMBL" id="GAN82063.1"/>
    </source>
</evidence>
<dbReference type="EMBL" id="BANC01000146">
    <property type="protein sequence ID" value="GAN82063.1"/>
    <property type="molecule type" value="Genomic_DNA"/>
</dbReference>
<dbReference type="STRING" id="1120923.SAMN02746095_03501"/>
<accession>A0A0D6PLF4</accession>
<dbReference type="Pfam" id="PF13489">
    <property type="entry name" value="Methyltransf_23"/>
    <property type="match status" value="1"/>
</dbReference>
<sequence>MLKAVIRDLHSKPGMKILELGAGTGGNYELLAKYGAVTAIEMNDTARAIFQSRFEGADVRSGMLPDNLPLDPEDEFDLVCMFDVLEHIKDDLATLKVVKSKIKRDGVLLITVPAYQALFGPHDEAHHHKRRYEYIELKERLNQAGFVVEKLSFMNMTLLPVALAARVVDKFLKLTKGSGSEMPPAPLNTLLGGIFGAEAMIIPKANLPFGLSLLAIARIKS</sequence>
<reference evidence="1 2" key="1">
    <citation type="submission" date="2012-11" db="EMBL/GenBank/DDBJ databases">
        <title>Whole genome sequence of Acidocella aminolytica 101 = DSM 11237.</title>
        <authorList>
            <person name="Azuma Y."/>
            <person name="Higashiura N."/>
            <person name="Hirakawa H."/>
            <person name="Matsushita K."/>
        </authorList>
    </citation>
    <scope>NUCLEOTIDE SEQUENCE [LARGE SCALE GENOMIC DNA]</scope>
    <source>
        <strain evidence="2">101 / DSM 11237</strain>
    </source>
</reference>
<name>A0A0D6PLF4_9PROT</name>
<evidence type="ECO:0000313" key="2">
    <source>
        <dbReference type="Proteomes" id="UP000032668"/>
    </source>
</evidence>
<keyword evidence="2" id="KW-1185">Reference proteome</keyword>
<dbReference type="AlphaFoldDB" id="A0A0D6PLF4"/>
<organism evidence="1 2">
    <name type="scientific">Acidocella aminolytica 101 = DSM 11237</name>
    <dbReference type="NCBI Taxonomy" id="1120923"/>
    <lineage>
        <taxon>Bacteria</taxon>
        <taxon>Pseudomonadati</taxon>
        <taxon>Pseudomonadota</taxon>
        <taxon>Alphaproteobacteria</taxon>
        <taxon>Acetobacterales</taxon>
        <taxon>Acidocellaceae</taxon>
        <taxon>Acidocella</taxon>
    </lineage>
</organism>
<dbReference type="RefSeq" id="WP_048880448.1">
    <property type="nucleotide sequence ID" value="NZ_BANC01000146.1"/>
</dbReference>
<dbReference type="CDD" id="cd02440">
    <property type="entry name" value="AdoMet_MTases"/>
    <property type="match status" value="1"/>
</dbReference>